<dbReference type="AlphaFoldDB" id="A0A0P7XXX6"/>
<dbReference type="Gene3D" id="3.10.20.230">
    <property type="entry name" value="Doublecortin domain"/>
    <property type="match status" value="2"/>
</dbReference>
<name>A0A0P7XXX6_SCLFO</name>
<dbReference type="PANTHER" id="PTHR23004:SF10">
    <property type="entry name" value="DOUBLECORTIN DOMAIN-CONTAINING PROTEIN 2B"/>
    <property type="match status" value="1"/>
</dbReference>
<dbReference type="Proteomes" id="UP000034805">
    <property type="component" value="Unassembled WGS sequence"/>
</dbReference>
<dbReference type="InterPro" id="IPR036572">
    <property type="entry name" value="Doublecortin_dom_sf"/>
</dbReference>
<keyword evidence="1" id="KW-0677">Repeat</keyword>
<evidence type="ECO:0000256" key="2">
    <source>
        <dbReference type="SAM" id="MobiDB-lite"/>
    </source>
</evidence>
<dbReference type="PROSITE" id="PS50309">
    <property type="entry name" value="DC"/>
    <property type="match status" value="2"/>
</dbReference>
<dbReference type="GO" id="GO:0005874">
    <property type="term" value="C:microtubule"/>
    <property type="evidence" value="ECO:0007669"/>
    <property type="project" value="TreeGrafter"/>
</dbReference>
<dbReference type="GO" id="GO:0035556">
    <property type="term" value="P:intracellular signal transduction"/>
    <property type="evidence" value="ECO:0007669"/>
    <property type="project" value="InterPro"/>
</dbReference>
<dbReference type="FunFam" id="3.10.20.230:FF:000011">
    <property type="entry name" value="Doublecortin domain containing 2B"/>
    <property type="match status" value="1"/>
</dbReference>
<evidence type="ECO:0000313" key="4">
    <source>
        <dbReference type="EMBL" id="KPP57822.1"/>
    </source>
</evidence>
<accession>A0A0P7XXX6</accession>
<organism evidence="4 5">
    <name type="scientific">Scleropages formosus</name>
    <name type="common">Asian bonytongue</name>
    <name type="synonym">Osteoglossum formosum</name>
    <dbReference type="NCBI Taxonomy" id="113540"/>
    <lineage>
        <taxon>Eukaryota</taxon>
        <taxon>Metazoa</taxon>
        <taxon>Chordata</taxon>
        <taxon>Craniata</taxon>
        <taxon>Vertebrata</taxon>
        <taxon>Euteleostomi</taxon>
        <taxon>Actinopterygii</taxon>
        <taxon>Neopterygii</taxon>
        <taxon>Teleostei</taxon>
        <taxon>Osteoglossocephala</taxon>
        <taxon>Osteoglossomorpha</taxon>
        <taxon>Osteoglossiformes</taxon>
        <taxon>Osteoglossidae</taxon>
        <taxon>Scleropages</taxon>
    </lineage>
</organism>
<dbReference type="SMART" id="SM00537">
    <property type="entry name" value="DCX"/>
    <property type="match status" value="2"/>
</dbReference>
<gene>
    <name evidence="4" type="ORF">Z043_124412</name>
</gene>
<dbReference type="EMBL" id="JARO02015334">
    <property type="protein sequence ID" value="KPP57822.1"/>
    <property type="molecule type" value="Genomic_DNA"/>
</dbReference>
<proteinExistence type="predicted"/>
<dbReference type="InterPro" id="IPR003533">
    <property type="entry name" value="Doublecortin_dom"/>
</dbReference>
<feature type="compositionally biased region" description="Basic and acidic residues" evidence="2">
    <location>
        <begin position="290"/>
        <end position="299"/>
    </location>
</feature>
<dbReference type="GO" id="GO:0005815">
    <property type="term" value="C:microtubule organizing center"/>
    <property type="evidence" value="ECO:0007669"/>
    <property type="project" value="TreeGrafter"/>
</dbReference>
<reference evidence="4 5" key="1">
    <citation type="submission" date="2015-08" db="EMBL/GenBank/DDBJ databases">
        <title>The genome of the Asian arowana (Scleropages formosus).</title>
        <authorList>
            <person name="Tan M.H."/>
            <person name="Gan H.M."/>
            <person name="Croft L.J."/>
            <person name="Austin C.M."/>
        </authorList>
    </citation>
    <scope>NUCLEOTIDE SEQUENCE [LARGE SCALE GENOMIC DNA]</scope>
    <source>
        <strain evidence="4">Aro1</strain>
    </source>
</reference>
<feature type="region of interest" description="Disordered" evidence="2">
    <location>
        <begin position="383"/>
        <end position="413"/>
    </location>
</feature>
<dbReference type="SUPFAM" id="SSF89837">
    <property type="entry name" value="Doublecortin (DC)"/>
    <property type="match status" value="2"/>
</dbReference>
<feature type="domain" description="Doublecortin" evidence="3">
    <location>
        <begin position="174"/>
        <end position="256"/>
    </location>
</feature>
<dbReference type="Pfam" id="PF03607">
    <property type="entry name" value="DCX"/>
    <property type="match status" value="2"/>
</dbReference>
<comment type="caution">
    <text evidence="4">The sequence shown here is derived from an EMBL/GenBank/DDBJ whole genome shotgun (WGS) entry which is preliminary data.</text>
</comment>
<feature type="region of interest" description="Disordered" evidence="2">
    <location>
        <begin position="351"/>
        <end position="370"/>
    </location>
</feature>
<evidence type="ECO:0000259" key="3">
    <source>
        <dbReference type="PROSITE" id="PS50309"/>
    </source>
</evidence>
<dbReference type="PANTHER" id="PTHR23004">
    <property type="entry name" value="DOUBLECORTIN DOMAIN CONTAINING 2"/>
    <property type="match status" value="1"/>
</dbReference>
<protein>
    <submittedName>
        <fullName evidence="4">Doublecortin domain-containing protein 2B-like</fullName>
    </submittedName>
</protein>
<evidence type="ECO:0000256" key="1">
    <source>
        <dbReference type="ARBA" id="ARBA00022737"/>
    </source>
</evidence>
<feature type="region of interest" description="Disordered" evidence="2">
    <location>
        <begin position="266"/>
        <end position="316"/>
    </location>
</feature>
<feature type="domain" description="Doublecortin" evidence="3">
    <location>
        <begin position="72"/>
        <end position="154"/>
    </location>
</feature>
<evidence type="ECO:0000313" key="5">
    <source>
        <dbReference type="Proteomes" id="UP000034805"/>
    </source>
</evidence>
<dbReference type="STRING" id="113540.ENSSFOP00015037063"/>
<feature type="non-terminal residue" evidence="4">
    <location>
        <position position="1"/>
    </location>
</feature>
<dbReference type="FunFam" id="3.10.20.230:FF:000004">
    <property type="entry name" value="Doublecortin domain containing 2"/>
    <property type="match status" value="1"/>
</dbReference>
<sequence>CGWPLLPRRRRGATLRPGVGARAVCRLLRPRSGLLAVLRTPRGHWVERFHRGGLHGAERGMAVSWTAPPPAKSVLVFRNGDPFHAGRRLLVRQRQGATLEAFLNEVTEVIGAPAAVRTLHTPRHGHRVRDLKELQSGAQYVAAGFERFKKLEATERLNVQLPSGKWSKTEPLPCVIHVFRNGDVLTAPLRFILPRSLQRDLEQVLRLVSERAGLLTGAVRRLCTLEGRTVASVEQLRSGQYYVAVGTEKFKKLPYVELLISNATEAGPRKPLSVPQDRFSDSALVASPEADGRRVRSTGDEAVGATPPPGRGAKQEESLFYSRPVGVRKGRAGNRPPGGNRAQNGSVFKGKVRKKRKEMQGAQEVAEDEDTAVELPVDQVLKHSPSRPVTTGGWRDGTPPQLGLTPEGEGRGPRLLTVRSRTAWGRDPHREPRLNTQAWVRQPGILHKRKSSRV</sequence>